<sequence>MSVATVRSENIEQGKQKTEGYEGNADDLPPTSTVFGVPTRRLQSAATVVLIVVLAVACFFYFKPRHTGSRKVVVRTECSAQGCRQLGVFLESTVNRSVDPCRDFFSFTCAAPLKKERMSQMNDDVRTEVIAMIAAAHVPSRSQSAFEKAAATYRACVSLYSTNRSEAEDLLAFLSRLGLHITASQSNRDPLDAIVQLNLAWNLPVIVAINEAAGSRLDYPHEAKHWKAMVQLHSNQTYRMDDQLVLEALVSRLTVFLLTELERADVVRLISWSALRQLAPYADGRAHGGTLTDIRDLCYDEMADVLEAALTSKYIYKRVTHDMVREATYMGFRLRQSIKHTVGESTWLSRDSRNVARRKVDAMRLIIAFPFNLTHLSALERLYSDMPDVALTDNSGGETDARGSGRSFVLSWLNASRFQRRVAVRRPTEIFFSLGTVNAQHTYSTNTVNLAAALLEPVIYYDGAPPAYNYGGLGQLMGHEMMHGFDVTGRLFDEEGTKRDWWTDEATEKYAEQTACLRSMHREALKRRALALDPMDSEDLADVMGVRVAFNAQRNLAVAFDKIASGRVAGFSELQLFFLGHCAKMCDPKVPPRERDKTKAYAPNWARCVVPLMNMREFADAFQCANGTFMNPEHKCHFWQ</sequence>
<evidence type="ECO:0000313" key="1">
    <source>
        <dbReference type="EMBL" id="KAH6930084.1"/>
    </source>
</evidence>
<proteinExistence type="predicted"/>
<keyword evidence="2" id="KW-1185">Reference proteome</keyword>
<evidence type="ECO:0000313" key="2">
    <source>
        <dbReference type="Proteomes" id="UP000821845"/>
    </source>
</evidence>
<accession>A0ACB7SBG4</accession>
<gene>
    <name evidence="1" type="ORF">HPB50_009002</name>
</gene>
<dbReference type="Proteomes" id="UP000821845">
    <property type="component" value="Chromosome 5"/>
</dbReference>
<protein>
    <submittedName>
        <fullName evidence="1">Uncharacterized protein</fullName>
    </submittedName>
</protein>
<organism evidence="1 2">
    <name type="scientific">Hyalomma asiaticum</name>
    <name type="common">Tick</name>
    <dbReference type="NCBI Taxonomy" id="266040"/>
    <lineage>
        <taxon>Eukaryota</taxon>
        <taxon>Metazoa</taxon>
        <taxon>Ecdysozoa</taxon>
        <taxon>Arthropoda</taxon>
        <taxon>Chelicerata</taxon>
        <taxon>Arachnida</taxon>
        <taxon>Acari</taxon>
        <taxon>Parasitiformes</taxon>
        <taxon>Ixodida</taxon>
        <taxon>Ixodoidea</taxon>
        <taxon>Ixodidae</taxon>
        <taxon>Hyalomminae</taxon>
        <taxon>Hyalomma</taxon>
    </lineage>
</organism>
<comment type="caution">
    <text evidence="1">The sequence shown here is derived from an EMBL/GenBank/DDBJ whole genome shotgun (WGS) entry which is preliminary data.</text>
</comment>
<dbReference type="EMBL" id="CM023485">
    <property type="protein sequence ID" value="KAH6930084.1"/>
    <property type="molecule type" value="Genomic_DNA"/>
</dbReference>
<reference evidence="1" key="1">
    <citation type="submission" date="2020-05" db="EMBL/GenBank/DDBJ databases">
        <title>Large-scale comparative analyses of tick genomes elucidate their genetic diversity and vector capacities.</title>
        <authorList>
            <person name="Jia N."/>
            <person name="Wang J."/>
            <person name="Shi W."/>
            <person name="Du L."/>
            <person name="Sun Y."/>
            <person name="Zhan W."/>
            <person name="Jiang J."/>
            <person name="Wang Q."/>
            <person name="Zhang B."/>
            <person name="Ji P."/>
            <person name="Sakyi L.B."/>
            <person name="Cui X."/>
            <person name="Yuan T."/>
            <person name="Jiang B."/>
            <person name="Yang W."/>
            <person name="Lam T.T.-Y."/>
            <person name="Chang Q."/>
            <person name="Ding S."/>
            <person name="Wang X."/>
            <person name="Zhu J."/>
            <person name="Ruan X."/>
            <person name="Zhao L."/>
            <person name="Wei J."/>
            <person name="Que T."/>
            <person name="Du C."/>
            <person name="Cheng J."/>
            <person name="Dai P."/>
            <person name="Han X."/>
            <person name="Huang E."/>
            <person name="Gao Y."/>
            <person name="Liu J."/>
            <person name="Shao H."/>
            <person name="Ye R."/>
            <person name="Li L."/>
            <person name="Wei W."/>
            <person name="Wang X."/>
            <person name="Wang C."/>
            <person name="Yang T."/>
            <person name="Huo Q."/>
            <person name="Li W."/>
            <person name="Guo W."/>
            <person name="Chen H."/>
            <person name="Zhou L."/>
            <person name="Ni X."/>
            <person name="Tian J."/>
            <person name="Zhou Y."/>
            <person name="Sheng Y."/>
            <person name="Liu T."/>
            <person name="Pan Y."/>
            <person name="Xia L."/>
            <person name="Li J."/>
            <person name="Zhao F."/>
            <person name="Cao W."/>
        </authorList>
    </citation>
    <scope>NUCLEOTIDE SEQUENCE</scope>
    <source>
        <strain evidence="1">Hyas-2018</strain>
    </source>
</reference>
<name>A0ACB7SBG4_HYAAI</name>